<keyword evidence="2" id="KW-0963">Cytoplasm</keyword>
<evidence type="ECO:0000256" key="2">
    <source>
        <dbReference type="ARBA" id="ARBA00022490"/>
    </source>
</evidence>
<evidence type="ECO:0000256" key="5">
    <source>
        <dbReference type="ARBA" id="ARBA00022908"/>
    </source>
</evidence>
<reference evidence="12 13" key="1">
    <citation type="submission" date="2016-10" db="EMBL/GenBank/DDBJ databases">
        <authorList>
            <person name="de Groot N.N."/>
        </authorList>
    </citation>
    <scope>NUCLEOTIDE SEQUENCE [LARGE SCALE GENOMIC DNA]</scope>
    <source>
        <strain evidence="12 13">DSM 20678</strain>
    </source>
</reference>
<dbReference type="EMBL" id="FOXR01000001">
    <property type="protein sequence ID" value="SFP61404.1"/>
    <property type="molecule type" value="Genomic_DNA"/>
</dbReference>
<keyword evidence="8" id="KW-0131">Cell cycle</keyword>
<evidence type="ECO:0000259" key="11">
    <source>
        <dbReference type="PROSITE" id="PS51900"/>
    </source>
</evidence>
<dbReference type="GO" id="GO:0007059">
    <property type="term" value="P:chromosome segregation"/>
    <property type="evidence" value="ECO:0007669"/>
    <property type="project" value="UniProtKB-KW"/>
</dbReference>
<keyword evidence="5" id="KW-0229">DNA integration</keyword>
<evidence type="ECO:0000313" key="13">
    <source>
        <dbReference type="Proteomes" id="UP000198577"/>
    </source>
</evidence>
<dbReference type="Gene3D" id="1.10.150.130">
    <property type="match status" value="1"/>
</dbReference>
<dbReference type="GO" id="GO:0003677">
    <property type="term" value="F:DNA binding"/>
    <property type="evidence" value="ECO:0007669"/>
    <property type="project" value="UniProtKB-UniRule"/>
</dbReference>
<feature type="domain" description="Tyr recombinase" evidence="10">
    <location>
        <begin position="152"/>
        <end position="347"/>
    </location>
</feature>
<comment type="subcellular location">
    <subcellularLocation>
        <location evidence="1">Cytoplasm</location>
    </subcellularLocation>
</comment>
<sequence>MSEQKPFSAQQNQQNILKLRAVLQELPEFCRDFFRAIEPNTSILTRINYAYDLRLFFEFLTSQVEEFSHITPFSRFTLEDLNRVKAVHIEMFLEYLTYYSRPSAPDVEHQNHEPGKARKLSALRSFFAYYFKNEKLDKNVAALVDLPKIHEKPIIRLEPDEVARLLDTVETGEGLTERQKRYHQYTRLRDITILTVFLGTGIRISECVGLNISDLDFSVNGFRVTRKGGNQVILYFGDEVRKALLEYLEERKKIEALPGHEDALFLSLQRRRISNRAVQNLVKKYAKLVSPLKNISPHKLRSTYGTTLYRETGDIYLVADVLGHKDVNTTRKHYAAISDEKRRMAARVIKLRED</sequence>
<dbReference type="PROSITE" id="PS51900">
    <property type="entry name" value="CB"/>
    <property type="match status" value="1"/>
</dbReference>
<accession>A0A1I5RSA3</accession>
<keyword evidence="4" id="KW-0159">Chromosome partition</keyword>
<dbReference type="OrthoDB" id="283809at2"/>
<evidence type="ECO:0000256" key="6">
    <source>
        <dbReference type="ARBA" id="ARBA00023125"/>
    </source>
</evidence>
<dbReference type="GO" id="GO:0006310">
    <property type="term" value="P:DNA recombination"/>
    <property type="evidence" value="ECO:0007669"/>
    <property type="project" value="UniProtKB-KW"/>
</dbReference>
<dbReference type="PANTHER" id="PTHR30349:SF77">
    <property type="entry name" value="TYROSINE RECOMBINASE XERC"/>
    <property type="match status" value="1"/>
</dbReference>
<evidence type="ECO:0000256" key="8">
    <source>
        <dbReference type="ARBA" id="ARBA00023306"/>
    </source>
</evidence>
<dbReference type="STRING" id="937334.SAMN05444406_10197"/>
<evidence type="ECO:0000256" key="1">
    <source>
        <dbReference type="ARBA" id="ARBA00004496"/>
    </source>
</evidence>
<dbReference type="Proteomes" id="UP000198577">
    <property type="component" value="Unassembled WGS sequence"/>
</dbReference>
<evidence type="ECO:0000313" key="12">
    <source>
        <dbReference type="EMBL" id="SFP61404.1"/>
    </source>
</evidence>
<dbReference type="InterPro" id="IPR002104">
    <property type="entry name" value="Integrase_catalytic"/>
</dbReference>
<dbReference type="AlphaFoldDB" id="A0A1I5RSA3"/>
<dbReference type="GO" id="GO:0005737">
    <property type="term" value="C:cytoplasm"/>
    <property type="evidence" value="ECO:0007669"/>
    <property type="project" value="UniProtKB-SubCell"/>
</dbReference>
<keyword evidence="13" id="KW-1185">Reference proteome</keyword>
<dbReference type="PANTHER" id="PTHR30349">
    <property type="entry name" value="PHAGE INTEGRASE-RELATED"/>
    <property type="match status" value="1"/>
</dbReference>
<evidence type="ECO:0000259" key="10">
    <source>
        <dbReference type="PROSITE" id="PS51898"/>
    </source>
</evidence>
<evidence type="ECO:0000256" key="9">
    <source>
        <dbReference type="PROSITE-ProRule" id="PRU01248"/>
    </source>
</evidence>
<dbReference type="InterPro" id="IPR050090">
    <property type="entry name" value="Tyrosine_recombinase_XerCD"/>
</dbReference>
<keyword evidence="7" id="KW-0233">DNA recombination</keyword>
<evidence type="ECO:0000256" key="4">
    <source>
        <dbReference type="ARBA" id="ARBA00022829"/>
    </source>
</evidence>
<proteinExistence type="predicted"/>
<gene>
    <name evidence="12" type="ORF">SAMN05444406_10197</name>
</gene>
<dbReference type="GO" id="GO:0051301">
    <property type="term" value="P:cell division"/>
    <property type="evidence" value="ECO:0007669"/>
    <property type="project" value="UniProtKB-KW"/>
</dbReference>
<evidence type="ECO:0000256" key="7">
    <source>
        <dbReference type="ARBA" id="ARBA00023172"/>
    </source>
</evidence>
<name>A0A1I5RSA3_9FIRM</name>
<dbReference type="InterPro" id="IPR044068">
    <property type="entry name" value="CB"/>
</dbReference>
<dbReference type="InterPro" id="IPR010998">
    <property type="entry name" value="Integrase_recombinase_N"/>
</dbReference>
<dbReference type="InterPro" id="IPR013762">
    <property type="entry name" value="Integrase-like_cat_sf"/>
</dbReference>
<keyword evidence="3" id="KW-0132">Cell division</keyword>
<keyword evidence="6 9" id="KW-0238">DNA-binding</keyword>
<organism evidence="12 13">
    <name type="scientific">Caldicoprobacter faecalis</name>
    <dbReference type="NCBI Taxonomy" id="937334"/>
    <lineage>
        <taxon>Bacteria</taxon>
        <taxon>Bacillati</taxon>
        <taxon>Bacillota</taxon>
        <taxon>Clostridia</taxon>
        <taxon>Caldicoprobacterales</taxon>
        <taxon>Caldicoprobacteraceae</taxon>
        <taxon>Caldicoprobacter</taxon>
    </lineage>
</organism>
<dbReference type="PROSITE" id="PS51898">
    <property type="entry name" value="TYR_RECOMBINASE"/>
    <property type="match status" value="1"/>
</dbReference>
<dbReference type="Gene3D" id="1.10.443.10">
    <property type="entry name" value="Intergrase catalytic core"/>
    <property type="match status" value="1"/>
</dbReference>
<dbReference type="Pfam" id="PF00589">
    <property type="entry name" value="Phage_integrase"/>
    <property type="match status" value="1"/>
</dbReference>
<dbReference type="RefSeq" id="WP_025746650.1">
    <property type="nucleotide sequence ID" value="NZ_FOXR01000001.1"/>
</dbReference>
<dbReference type="GO" id="GO:0015074">
    <property type="term" value="P:DNA integration"/>
    <property type="evidence" value="ECO:0007669"/>
    <property type="project" value="UniProtKB-KW"/>
</dbReference>
<protein>
    <submittedName>
        <fullName evidence="12">Site-specific recombinase XerD</fullName>
    </submittedName>
</protein>
<feature type="domain" description="Core-binding (CB)" evidence="11">
    <location>
        <begin position="24"/>
        <end position="131"/>
    </location>
</feature>
<dbReference type="SUPFAM" id="SSF56349">
    <property type="entry name" value="DNA breaking-rejoining enzymes"/>
    <property type="match status" value="1"/>
</dbReference>
<evidence type="ECO:0000256" key="3">
    <source>
        <dbReference type="ARBA" id="ARBA00022618"/>
    </source>
</evidence>
<dbReference type="InterPro" id="IPR011010">
    <property type="entry name" value="DNA_brk_join_enz"/>
</dbReference>